<gene>
    <name evidence="2" type="ORF">PYS65_19415</name>
</gene>
<dbReference type="RefSeq" id="WP_279335190.1">
    <property type="nucleotide sequence ID" value="NZ_CP121682.1"/>
</dbReference>
<organism evidence="2 3">
    <name type="scientific">Streptomyces cathayae</name>
    <dbReference type="NCBI Taxonomy" id="3031124"/>
    <lineage>
        <taxon>Bacteria</taxon>
        <taxon>Bacillati</taxon>
        <taxon>Actinomycetota</taxon>
        <taxon>Actinomycetes</taxon>
        <taxon>Kitasatosporales</taxon>
        <taxon>Streptomycetaceae</taxon>
        <taxon>Streptomyces</taxon>
    </lineage>
</organism>
<dbReference type="EMBL" id="CP121682">
    <property type="protein sequence ID" value="WGD42134.1"/>
    <property type="molecule type" value="Genomic_DNA"/>
</dbReference>
<evidence type="ECO:0000313" key="3">
    <source>
        <dbReference type="Proteomes" id="UP001216440"/>
    </source>
</evidence>
<evidence type="ECO:0000313" key="2">
    <source>
        <dbReference type="EMBL" id="WGD42134.1"/>
    </source>
</evidence>
<protein>
    <submittedName>
        <fullName evidence="2">Uncharacterized protein</fullName>
    </submittedName>
</protein>
<sequence length="64" mass="6769">MIAQARQIKQVTHEVPGADPAGLALALEVAAELPTPAPRAPEVAPATTRRRTENGHGHRRTARG</sequence>
<name>A0ABY8K410_9ACTN</name>
<feature type="region of interest" description="Disordered" evidence="1">
    <location>
        <begin position="36"/>
        <end position="64"/>
    </location>
</feature>
<keyword evidence="3" id="KW-1185">Reference proteome</keyword>
<evidence type="ECO:0000256" key="1">
    <source>
        <dbReference type="SAM" id="MobiDB-lite"/>
    </source>
</evidence>
<reference evidence="2 3" key="1">
    <citation type="submission" date="2023-03" db="EMBL/GenBank/DDBJ databases">
        <authorList>
            <person name="Mo P."/>
        </authorList>
    </citation>
    <scope>NUCLEOTIDE SEQUENCE [LARGE SCALE GENOMIC DNA]</scope>
    <source>
        <strain evidence="2 3">HUAS 5</strain>
    </source>
</reference>
<proteinExistence type="predicted"/>
<dbReference type="Proteomes" id="UP001216440">
    <property type="component" value="Chromosome"/>
</dbReference>
<accession>A0ABY8K410</accession>